<keyword evidence="11 15" id="KW-0175">Coiled coil</keyword>
<dbReference type="PROSITE" id="PS00107">
    <property type="entry name" value="PROTEIN_KINASE_ATP"/>
    <property type="match status" value="1"/>
</dbReference>
<dbReference type="PANTHER" id="PTHR11584">
    <property type="entry name" value="SERINE/THREONINE PROTEIN KINASE"/>
    <property type="match status" value="1"/>
</dbReference>
<dbReference type="InterPro" id="IPR002775">
    <property type="entry name" value="DNA/RNA-bd_Alba-like"/>
</dbReference>
<protein>
    <recommendedName>
        <fullName evidence="3">mitogen-activated protein kinase kinase kinase</fullName>
        <ecNumber evidence="3">2.7.11.25</ecNumber>
    </recommendedName>
</protein>
<dbReference type="EC" id="2.7.11.25" evidence="3"/>
<comment type="catalytic activity">
    <reaction evidence="13">
        <text>L-seryl-[protein] + ATP = O-phospho-L-seryl-[protein] + ADP + H(+)</text>
        <dbReference type="Rhea" id="RHEA:17989"/>
        <dbReference type="Rhea" id="RHEA-COMP:9863"/>
        <dbReference type="Rhea" id="RHEA-COMP:11604"/>
        <dbReference type="ChEBI" id="CHEBI:15378"/>
        <dbReference type="ChEBI" id="CHEBI:29999"/>
        <dbReference type="ChEBI" id="CHEBI:30616"/>
        <dbReference type="ChEBI" id="CHEBI:83421"/>
        <dbReference type="ChEBI" id="CHEBI:456216"/>
        <dbReference type="EC" id="2.7.11.25"/>
    </reaction>
</comment>
<evidence type="ECO:0000256" key="6">
    <source>
        <dbReference type="ARBA" id="ARBA00022723"/>
    </source>
</evidence>
<dbReference type="Proteomes" id="UP001177023">
    <property type="component" value="Unassembled WGS sequence"/>
</dbReference>
<evidence type="ECO:0000256" key="4">
    <source>
        <dbReference type="ARBA" id="ARBA00022527"/>
    </source>
</evidence>
<evidence type="ECO:0000256" key="5">
    <source>
        <dbReference type="ARBA" id="ARBA00022679"/>
    </source>
</evidence>
<dbReference type="SUPFAM" id="SSF82704">
    <property type="entry name" value="AlbA-like"/>
    <property type="match status" value="1"/>
</dbReference>
<keyword evidence="10" id="KW-0460">Magnesium</keyword>
<evidence type="ECO:0000256" key="12">
    <source>
        <dbReference type="ARBA" id="ARBA00047559"/>
    </source>
</evidence>
<dbReference type="InterPro" id="IPR013761">
    <property type="entry name" value="SAM/pointed_sf"/>
</dbReference>
<evidence type="ECO:0000256" key="10">
    <source>
        <dbReference type="ARBA" id="ARBA00022842"/>
    </source>
</evidence>
<dbReference type="SMART" id="SM00220">
    <property type="entry name" value="S_TKc"/>
    <property type="match status" value="1"/>
</dbReference>
<dbReference type="InterPro" id="IPR011009">
    <property type="entry name" value="Kinase-like_dom_sf"/>
</dbReference>
<dbReference type="GO" id="GO:0046872">
    <property type="term" value="F:metal ion binding"/>
    <property type="evidence" value="ECO:0007669"/>
    <property type="project" value="UniProtKB-KW"/>
</dbReference>
<dbReference type="SUPFAM" id="SSF56112">
    <property type="entry name" value="Protein kinase-like (PK-like)"/>
    <property type="match status" value="1"/>
</dbReference>
<comment type="cofactor">
    <cofactor evidence="1">
        <name>Mg(2+)</name>
        <dbReference type="ChEBI" id="CHEBI:18420"/>
    </cofactor>
</comment>
<gene>
    <name evidence="18" type="ORF">MSPICULIGERA_LOCUS921</name>
</gene>
<feature type="non-terminal residue" evidence="18">
    <location>
        <position position="1"/>
    </location>
</feature>
<dbReference type="Pfam" id="PF19039">
    <property type="entry name" value="ASK_PH"/>
    <property type="match status" value="1"/>
</dbReference>
<evidence type="ECO:0000256" key="7">
    <source>
        <dbReference type="ARBA" id="ARBA00022741"/>
    </source>
</evidence>
<evidence type="ECO:0000256" key="16">
    <source>
        <dbReference type="SAM" id="MobiDB-lite"/>
    </source>
</evidence>
<evidence type="ECO:0000313" key="18">
    <source>
        <dbReference type="EMBL" id="CAJ0558246.1"/>
    </source>
</evidence>
<evidence type="ECO:0000256" key="11">
    <source>
        <dbReference type="ARBA" id="ARBA00023054"/>
    </source>
</evidence>
<comment type="catalytic activity">
    <reaction evidence="12">
        <text>L-threonyl-[protein] + ATP = O-phospho-L-threonyl-[protein] + ADP + H(+)</text>
        <dbReference type="Rhea" id="RHEA:46608"/>
        <dbReference type="Rhea" id="RHEA-COMP:11060"/>
        <dbReference type="Rhea" id="RHEA-COMP:11605"/>
        <dbReference type="ChEBI" id="CHEBI:15378"/>
        <dbReference type="ChEBI" id="CHEBI:30013"/>
        <dbReference type="ChEBI" id="CHEBI:30616"/>
        <dbReference type="ChEBI" id="CHEBI:61977"/>
        <dbReference type="ChEBI" id="CHEBI:456216"/>
        <dbReference type="EC" id="2.7.11.25"/>
    </reaction>
</comment>
<dbReference type="SUPFAM" id="SSF47769">
    <property type="entry name" value="SAM/Pointed domain"/>
    <property type="match status" value="1"/>
</dbReference>
<dbReference type="InterPro" id="IPR046872">
    <property type="entry name" value="DRHyd-ASK"/>
</dbReference>
<accession>A0AA36C5K6</accession>
<dbReference type="PANTHER" id="PTHR11584:SF394">
    <property type="entry name" value="APOPTOTIC SIGNAL-REGULATING KINASE 1, ISOFORM C"/>
    <property type="match status" value="1"/>
</dbReference>
<dbReference type="Gene3D" id="3.30.200.20">
    <property type="entry name" value="Phosphorylase Kinase, domain 1"/>
    <property type="match status" value="1"/>
</dbReference>
<organism evidence="18 19">
    <name type="scientific">Mesorhabditis spiculigera</name>
    <dbReference type="NCBI Taxonomy" id="96644"/>
    <lineage>
        <taxon>Eukaryota</taxon>
        <taxon>Metazoa</taxon>
        <taxon>Ecdysozoa</taxon>
        <taxon>Nematoda</taxon>
        <taxon>Chromadorea</taxon>
        <taxon>Rhabditida</taxon>
        <taxon>Rhabditina</taxon>
        <taxon>Rhabditomorpha</taxon>
        <taxon>Rhabditoidea</taxon>
        <taxon>Rhabditidae</taxon>
        <taxon>Mesorhabditinae</taxon>
        <taxon>Mesorhabditis</taxon>
    </lineage>
</organism>
<dbReference type="EMBL" id="CATQJA010000223">
    <property type="protein sequence ID" value="CAJ0558246.1"/>
    <property type="molecule type" value="Genomic_DNA"/>
</dbReference>
<dbReference type="InterPro" id="IPR043969">
    <property type="entry name" value="MAP3K_PH"/>
</dbReference>
<keyword evidence="5" id="KW-0808">Transferase</keyword>
<comment type="caution">
    <text evidence="18">The sequence shown here is derived from an EMBL/GenBank/DDBJ whole genome shotgun (WGS) entry which is preliminary data.</text>
</comment>
<feature type="region of interest" description="Disordered" evidence="16">
    <location>
        <begin position="133"/>
        <end position="196"/>
    </location>
</feature>
<evidence type="ECO:0000259" key="17">
    <source>
        <dbReference type="PROSITE" id="PS50011"/>
    </source>
</evidence>
<feature type="region of interest" description="Disordered" evidence="16">
    <location>
        <begin position="1108"/>
        <end position="1145"/>
    </location>
</feature>
<dbReference type="Gene3D" id="1.10.510.10">
    <property type="entry name" value="Transferase(Phosphotransferase) domain 1"/>
    <property type="match status" value="1"/>
</dbReference>
<reference evidence="18" key="1">
    <citation type="submission" date="2023-06" db="EMBL/GenBank/DDBJ databases">
        <authorList>
            <person name="Delattre M."/>
        </authorList>
    </citation>
    <scope>NUCLEOTIDE SEQUENCE</scope>
    <source>
        <strain evidence="18">AF72</strain>
    </source>
</reference>
<dbReference type="Pfam" id="PF13281">
    <property type="entry name" value="MAP3K_TRAF_bd"/>
    <property type="match status" value="1"/>
</dbReference>
<proteinExistence type="inferred from homology"/>
<keyword evidence="6" id="KW-0479">Metal-binding</keyword>
<evidence type="ECO:0000256" key="3">
    <source>
        <dbReference type="ARBA" id="ARBA00012406"/>
    </source>
</evidence>
<feature type="compositionally biased region" description="Polar residues" evidence="16">
    <location>
        <begin position="1374"/>
        <end position="1383"/>
    </location>
</feature>
<feature type="region of interest" description="Disordered" evidence="16">
    <location>
        <begin position="1374"/>
        <end position="1411"/>
    </location>
</feature>
<dbReference type="InterPro" id="IPR046873">
    <property type="entry name" value="HisK-N-like"/>
</dbReference>
<dbReference type="InterPro" id="IPR017441">
    <property type="entry name" value="Protein_kinase_ATP_BS"/>
</dbReference>
<feature type="coiled-coil region" evidence="15">
    <location>
        <begin position="1420"/>
        <end position="1447"/>
    </location>
</feature>
<dbReference type="InterPro" id="IPR000719">
    <property type="entry name" value="Prot_kinase_dom"/>
</dbReference>
<evidence type="ECO:0000256" key="14">
    <source>
        <dbReference type="PROSITE-ProRule" id="PRU10141"/>
    </source>
</evidence>
<evidence type="ECO:0000256" key="1">
    <source>
        <dbReference type="ARBA" id="ARBA00001946"/>
    </source>
</evidence>
<keyword evidence="19" id="KW-1185">Reference proteome</keyword>
<evidence type="ECO:0000256" key="8">
    <source>
        <dbReference type="ARBA" id="ARBA00022777"/>
    </source>
</evidence>
<evidence type="ECO:0000256" key="9">
    <source>
        <dbReference type="ARBA" id="ARBA00022840"/>
    </source>
</evidence>
<keyword evidence="4" id="KW-0723">Serine/threonine-protein kinase</keyword>
<evidence type="ECO:0000256" key="2">
    <source>
        <dbReference type="ARBA" id="ARBA00006529"/>
    </source>
</evidence>
<feature type="binding site" evidence="14">
    <location>
        <position position="840"/>
    </location>
    <ligand>
        <name>ATP</name>
        <dbReference type="ChEBI" id="CHEBI:30616"/>
    </ligand>
</feature>
<dbReference type="Pfam" id="PF20309">
    <property type="entry name" value="DRHyd-ASK"/>
    <property type="match status" value="1"/>
</dbReference>
<feature type="domain" description="Protein kinase" evidence="17">
    <location>
        <begin position="811"/>
        <end position="1075"/>
    </location>
</feature>
<evidence type="ECO:0000256" key="15">
    <source>
        <dbReference type="SAM" id="Coils"/>
    </source>
</evidence>
<feature type="compositionally biased region" description="Low complexity" evidence="16">
    <location>
        <begin position="1384"/>
        <end position="1394"/>
    </location>
</feature>
<dbReference type="InterPro" id="IPR025136">
    <property type="entry name" value="MAP3K_TRAF-bd"/>
</dbReference>
<comment type="similarity">
    <text evidence="2">Belongs to the protein kinase superfamily. STE Ser/Thr protein kinase family. MAP kinase kinase kinase subfamily.</text>
</comment>
<dbReference type="GO" id="GO:0004709">
    <property type="term" value="F:MAP kinase kinase kinase activity"/>
    <property type="evidence" value="ECO:0007669"/>
    <property type="project" value="UniProtKB-EC"/>
</dbReference>
<evidence type="ECO:0000256" key="13">
    <source>
        <dbReference type="ARBA" id="ARBA00048329"/>
    </source>
</evidence>
<dbReference type="Pfam" id="PF00069">
    <property type="entry name" value="Pkinase"/>
    <property type="match status" value="1"/>
</dbReference>
<name>A0AA36C5K6_9BILA</name>
<feature type="region of interest" description="Disordered" evidence="16">
    <location>
        <begin position="1"/>
        <end position="20"/>
    </location>
</feature>
<dbReference type="InterPro" id="IPR008271">
    <property type="entry name" value="Ser/Thr_kinase_AS"/>
</dbReference>
<keyword evidence="8" id="KW-0418">Kinase</keyword>
<dbReference type="GO" id="GO:0003676">
    <property type="term" value="F:nucleic acid binding"/>
    <property type="evidence" value="ECO:0007669"/>
    <property type="project" value="InterPro"/>
</dbReference>
<dbReference type="GO" id="GO:0005524">
    <property type="term" value="F:ATP binding"/>
    <property type="evidence" value="ECO:0007669"/>
    <property type="project" value="UniProtKB-UniRule"/>
</dbReference>
<dbReference type="InterPro" id="IPR036882">
    <property type="entry name" value="Alba-like_dom_sf"/>
</dbReference>
<evidence type="ECO:0000313" key="19">
    <source>
        <dbReference type="Proteomes" id="UP001177023"/>
    </source>
</evidence>
<dbReference type="Pfam" id="PF01918">
    <property type="entry name" value="Alba"/>
    <property type="match status" value="1"/>
</dbReference>
<keyword evidence="7 14" id="KW-0547">Nucleotide-binding</keyword>
<sequence length="1546" mass="174731">MEHYVPSELDASTLDAPNPFPEPYQTARVMELKPNTRIGNFVDYSLKQLEQEPLLLFKGAGDSAEKAVACVEVLKRRTQRRLYQWNALGYGTKTTYWDPTIDGLDRLRVRIDERVMFILVSTQPFPPEHQCLSMQSSDEPTSAFATVSEDIPAKPKLTRKKGRSQWESNKRAQPKNVQHFPYEDEPPSPVPEKRVSPASRRLQVVLVIDLKVQKHVRQRELAANDVQKVTDQLNVHLTRIEFDRLDFGETNTLDTFYNADVALVDVSVPQQQPSLCYHIGVRQSMGQRYNIMLTLLSEESDGKIETLKRTLEHRILVYFTTADCAHLMSTMPAEPKDRQNAAAQPGNFGDSTVFASKAECMKNGKLCPFRQRLKLALKNVQVEANAHSREKFLSDLRKVREITDVDEANDFLDKMRSRLDNPDVLSVDTVHQLLLGYRDKQNYEGMISLIDELKKVPDCAVNTAQVIRFYYAFALNRRNKNKDRDKALETVLLIVQEAEKGKDGKDGKQELSPDIICLAGRIYKDKFIASGYEDKSSLDSAIEWYRKAFELSALEYSGINLATLLRARGETFENNQEMSRIGLVLNSLLGRKGALQSLQDYWDVATFFEVSVLAEDYSKACQAALKMSQLKPPVWYLRSTMENIKLINRCAAHMSPIEKDKQQFLFWTEFFMEATDSETAEVHCARFPVLIQELKQFSPSFLTMNLGEGSIILSHVLENSQHKKPPPGIHRWHFTAPNIKAVSKSKRDDRSMFLYVHENSDDFNLVFPSAPHCTKVIAALEEMMQGADNMGKVLNDIDYDKMQFEYETDKQGNRVNLGSGTYGTVYAARDLTTQRQIVVKEIEVKFDEEVQPLMEEIQLHSTLCHNNIVQYLGCDLVKRDFGNDVFLIFMEHVPGGSLSNLLRQKWGALNEPPMVLYGKQILGGLKYLHEQKIVHRDIKGDNVLVNTYSGVCKISDFGTCKRLAGLNPNTASFTGTLVYMAPEVIDHGQRGYGAPADIWSFGCTMVEMATGKPPFLELLSPEAALFRVGMFKCHPPIPEEKLTEKCVQFIKSCFDPDPTARPTAAKLIEDINGIVSSRNRSGSITKKPTIEPSNRHKGEFARSTSHIGGMGIEKKGEDGPATDGTTVAEGGPLKGRTTSVSKEEKRLHLRIDHARNRTFSASPADPQAAMTISPNPMFPFSQPNSPISDETQQPQLVTSPGSVLSTPMSVGHPPLLNRTVSDESGNQRFFMLRKDSERRHTLANFMTEYKEEIVHIWFNQLMQNAKSTIYVTRNMLRTLLDGMRNYLLSKDVQPIKDCLNDLRTLLDYEPTAISQINLALYDFSDAMQPVLRKLIIKPHWMFALDNLIRSAVQTAVQILSPDLSAVLQVHDINSPSTSGVQRPSVSRESAVSEAETGDSRPPSAPPAFDSSVVRERRDNLKNVHEENRQLFDQLLEVERELNTLLRHADELVTWLRSLDVDDHSIACIIREGYTKPDILEYVGREELRQCGVAGGASCRILRACQEARSRRGHVLLSPPLRSRDDSLDDYHSSMADDVTTDVQYHH</sequence>
<feature type="compositionally biased region" description="Polar residues" evidence="16">
    <location>
        <begin position="133"/>
        <end position="145"/>
    </location>
</feature>
<dbReference type="PROSITE" id="PS50011">
    <property type="entry name" value="PROTEIN_KINASE_DOM"/>
    <property type="match status" value="1"/>
</dbReference>
<keyword evidence="9 14" id="KW-0067">ATP-binding</keyword>
<dbReference type="Pfam" id="PF20302">
    <property type="entry name" value="HisK-N-like"/>
    <property type="match status" value="1"/>
</dbReference>
<dbReference type="PROSITE" id="PS00108">
    <property type="entry name" value="PROTEIN_KINASE_ST"/>
    <property type="match status" value="1"/>
</dbReference>